<feature type="region of interest" description="Disordered" evidence="1">
    <location>
        <begin position="14"/>
        <end position="47"/>
    </location>
</feature>
<feature type="compositionally biased region" description="Acidic residues" evidence="1">
    <location>
        <begin position="416"/>
        <end position="430"/>
    </location>
</feature>
<feature type="compositionally biased region" description="Basic residues" evidence="1">
    <location>
        <begin position="225"/>
        <end position="241"/>
    </location>
</feature>
<feature type="compositionally biased region" description="Basic and acidic residues" evidence="1">
    <location>
        <begin position="573"/>
        <end position="583"/>
    </location>
</feature>
<feature type="compositionally biased region" description="Basic and acidic residues" evidence="1">
    <location>
        <begin position="192"/>
        <end position="224"/>
    </location>
</feature>
<proteinExistence type="predicted"/>
<feature type="compositionally biased region" description="Acidic residues" evidence="1">
    <location>
        <begin position="396"/>
        <end position="409"/>
    </location>
</feature>
<feature type="compositionally biased region" description="Basic and acidic residues" evidence="1">
    <location>
        <begin position="307"/>
        <end position="319"/>
    </location>
</feature>
<feature type="compositionally biased region" description="Low complexity" evidence="1">
    <location>
        <begin position="292"/>
        <end position="306"/>
    </location>
</feature>
<dbReference type="AlphaFoldDB" id="A0A336ME73"/>
<feature type="compositionally biased region" description="Low complexity" evidence="1">
    <location>
        <begin position="377"/>
        <end position="386"/>
    </location>
</feature>
<sequence>MEDEDLELLRKAALQTLQAKKNKPTPAPQQQPQQQPQAQPQPQQQQPVQIIPSLNPQAVPFVPIQQPAVVPQPWNNFTPQLRPTVVPPMHYGPPVRIPGGIIPNQRPNFMPNVIPAPTAINMPLSIVPIAPSMHVTSSVQLSPRSAAFVSQNNDALLRRQHDRSPYRATSPSRWSPSPPRQRRRSLSKSPARYRDKSLSPRRNQDRKPGPIRNTSRDRRQDRSRSPIRRKSRSPVLRKRSNSKSPSKRAPNNRNNYYNGRNGSYNDTRRPLRRSPGARPNKTSNERDGRYGSNKSNSNKNDVNSTKAENKRSKTPEKARSKSRSLSPGADLAAVLEKLDEDFEIFPTSAFDDTELELERENEEINKENPGSEPPTPMETTTTSPSEIKSTTTTNDINEDELLGMSDDELSLGGNDIELDDLFNSDDSESENEGRFKSGARTSKTKPTAVLPFSELMESKKTVVKELTLDERTTNRVEDRRRRDDDRKRDWKKVRVPLISSTVKPVSKETASSDKNRATEKRTIQLKRPFVAPKGDLRDKESITITTGGSTNKKDDTGAVTLNRNSIRSRLGHKISEKDTKPLNERSVITGPNATSKPMRTKITWKSEKV</sequence>
<feature type="region of interest" description="Disordered" evidence="1">
    <location>
        <begin position="351"/>
        <end position="442"/>
    </location>
</feature>
<feature type="compositionally biased region" description="Low complexity" evidence="1">
    <location>
        <begin position="28"/>
        <end position="47"/>
    </location>
</feature>
<dbReference type="EMBL" id="UFQT01000439">
    <property type="protein sequence ID" value="SSX24338.1"/>
    <property type="molecule type" value="Genomic_DNA"/>
</dbReference>
<organism evidence="2">
    <name type="scientific">Culicoides sonorensis</name>
    <name type="common">Biting midge</name>
    <dbReference type="NCBI Taxonomy" id="179676"/>
    <lineage>
        <taxon>Eukaryota</taxon>
        <taxon>Metazoa</taxon>
        <taxon>Ecdysozoa</taxon>
        <taxon>Arthropoda</taxon>
        <taxon>Hexapoda</taxon>
        <taxon>Insecta</taxon>
        <taxon>Pterygota</taxon>
        <taxon>Neoptera</taxon>
        <taxon>Endopterygota</taxon>
        <taxon>Diptera</taxon>
        <taxon>Nematocera</taxon>
        <taxon>Chironomoidea</taxon>
        <taxon>Ceratopogonidae</taxon>
        <taxon>Ceratopogoninae</taxon>
        <taxon>Culicoides</taxon>
        <taxon>Monoculicoides</taxon>
    </lineage>
</organism>
<feature type="region of interest" description="Disordered" evidence="1">
    <location>
        <begin position="158"/>
        <end position="327"/>
    </location>
</feature>
<feature type="compositionally biased region" description="Basic and acidic residues" evidence="1">
    <location>
        <begin position="356"/>
        <end position="366"/>
    </location>
</feature>
<reference evidence="2" key="1">
    <citation type="submission" date="2018-07" db="EMBL/GenBank/DDBJ databases">
        <authorList>
            <person name="Quirk P.G."/>
            <person name="Krulwich T.A."/>
        </authorList>
    </citation>
    <scope>NUCLEOTIDE SEQUENCE</scope>
</reference>
<feature type="compositionally biased region" description="Low complexity" evidence="1">
    <location>
        <begin position="242"/>
        <end position="265"/>
    </location>
</feature>
<gene>
    <name evidence="2" type="primary">CSON010650</name>
</gene>
<name>A0A336ME73_CULSO</name>
<accession>A0A336ME73</accession>
<protein>
    <submittedName>
        <fullName evidence="2">CSON010650 protein</fullName>
    </submittedName>
</protein>
<feature type="region of interest" description="Disordered" evidence="1">
    <location>
        <begin position="502"/>
        <end position="609"/>
    </location>
</feature>
<feature type="compositionally biased region" description="Basic and acidic residues" evidence="1">
    <location>
        <begin position="510"/>
        <end position="522"/>
    </location>
</feature>
<evidence type="ECO:0000256" key="1">
    <source>
        <dbReference type="SAM" id="MobiDB-lite"/>
    </source>
</evidence>
<dbReference type="VEuPathDB" id="VectorBase:CSON010650"/>
<evidence type="ECO:0000313" key="2">
    <source>
        <dbReference type="EMBL" id="SSX24338.1"/>
    </source>
</evidence>